<protein>
    <submittedName>
        <fullName evidence="3">GNAT family N-acetyltransferase</fullName>
    </submittedName>
</protein>
<feature type="domain" description="N-acetyltransferase" evidence="2">
    <location>
        <begin position="35"/>
        <end position="202"/>
    </location>
</feature>
<evidence type="ECO:0000259" key="2">
    <source>
        <dbReference type="PROSITE" id="PS51186"/>
    </source>
</evidence>
<evidence type="ECO:0000313" key="4">
    <source>
        <dbReference type="Proteomes" id="UP001165541"/>
    </source>
</evidence>
<dbReference type="InterPro" id="IPR016181">
    <property type="entry name" value="Acyl_CoA_acyltransferase"/>
</dbReference>
<accession>A0ABT0YUW6</accession>
<dbReference type="Pfam" id="PF13302">
    <property type="entry name" value="Acetyltransf_3"/>
    <property type="match status" value="1"/>
</dbReference>
<dbReference type="RefSeq" id="WP_251780580.1">
    <property type="nucleotide sequence ID" value="NZ_JAMKFE010000016.1"/>
</dbReference>
<keyword evidence="4" id="KW-1185">Reference proteome</keyword>
<name>A0ABT0YUW6_9BURK</name>
<dbReference type="Gene3D" id="3.40.630.30">
    <property type="match status" value="1"/>
</dbReference>
<comment type="caution">
    <text evidence="3">The sequence shown here is derived from an EMBL/GenBank/DDBJ whole genome shotgun (WGS) entry which is preliminary data.</text>
</comment>
<gene>
    <name evidence="3" type="ORF">M8A51_21430</name>
</gene>
<dbReference type="Proteomes" id="UP001165541">
    <property type="component" value="Unassembled WGS sequence"/>
</dbReference>
<evidence type="ECO:0000256" key="1">
    <source>
        <dbReference type="SAM" id="MobiDB-lite"/>
    </source>
</evidence>
<sequence length="242" mass="27046">MGFPGDALGGAGFRSDRHDRPVRTTPPSEPLFSWVPIRSLAPRHRHRILVHLLALDPSDRYLRFGHPATDKQIEKYVASLDFERDEVFGIFNRRLHLIAAAHLAYEAPQQIPGRPAMAEFGVSVSKTARGKGFGARLFERAVVHARNRKIDTLYIHALSENTAMLKIARKAGAIVARDGGEAQAHLKLPRDTLATHLEQLFERQAAEVDYGLKRQARRFSALLDSIKEVKAHISAHRGTGME</sequence>
<dbReference type="EMBL" id="JAMKFE010000016">
    <property type="protein sequence ID" value="MCM5682099.1"/>
    <property type="molecule type" value="Genomic_DNA"/>
</dbReference>
<reference evidence="3" key="1">
    <citation type="submission" date="2022-05" db="EMBL/GenBank/DDBJ databases">
        <title>Schlegelella sp. nov., isolated from mangrove soil.</title>
        <authorList>
            <person name="Liu Y."/>
            <person name="Ge X."/>
            <person name="Liu W."/>
        </authorList>
    </citation>
    <scope>NUCLEOTIDE SEQUENCE</scope>
    <source>
        <strain evidence="3">S2-27</strain>
    </source>
</reference>
<dbReference type="PROSITE" id="PS51186">
    <property type="entry name" value="GNAT"/>
    <property type="match status" value="1"/>
</dbReference>
<dbReference type="SUPFAM" id="SSF55729">
    <property type="entry name" value="Acyl-CoA N-acyltransferases (Nat)"/>
    <property type="match status" value="1"/>
</dbReference>
<organism evidence="3 4">
    <name type="scientific">Caldimonas mangrovi</name>
    <dbReference type="NCBI Taxonomy" id="2944811"/>
    <lineage>
        <taxon>Bacteria</taxon>
        <taxon>Pseudomonadati</taxon>
        <taxon>Pseudomonadota</taxon>
        <taxon>Betaproteobacteria</taxon>
        <taxon>Burkholderiales</taxon>
        <taxon>Sphaerotilaceae</taxon>
        <taxon>Caldimonas</taxon>
    </lineage>
</organism>
<proteinExistence type="predicted"/>
<dbReference type="CDD" id="cd04301">
    <property type="entry name" value="NAT_SF"/>
    <property type="match status" value="1"/>
</dbReference>
<dbReference type="InterPro" id="IPR000182">
    <property type="entry name" value="GNAT_dom"/>
</dbReference>
<feature type="region of interest" description="Disordered" evidence="1">
    <location>
        <begin position="1"/>
        <end position="26"/>
    </location>
</feature>
<evidence type="ECO:0000313" key="3">
    <source>
        <dbReference type="EMBL" id="MCM5682099.1"/>
    </source>
</evidence>